<evidence type="ECO:0008006" key="2">
    <source>
        <dbReference type="Google" id="ProtNLM"/>
    </source>
</evidence>
<name>A0A1B6EP71_9HEMI</name>
<accession>A0A1B6EP71</accession>
<organism evidence="1">
    <name type="scientific">Cuerna arida</name>
    <dbReference type="NCBI Taxonomy" id="1464854"/>
    <lineage>
        <taxon>Eukaryota</taxon>
        <taxon>Metazoa</taxon>
        <taxon>Ecdysozoa</taxon>
        <taxon>Arthropoda</taxon>
        <taxon>Hexapoda</taxon>
        <taxon>Insecta</taxon>
        <taxon>Pterygota</taxon>
        <taxon>Neoptera</taxon>
        <taxon>Paraneoptera</taxon>
        <taxon>Hemiptera</taxon>
        <taxon>Auchenorrhyncha</taxon>
        <taxon>Membracoidea</taxon>
        <taxon>Cicadellidae</taxon>
        <taxon>Cicadellinae</taxon>
        <taxon>Proconiini</taxon>
        <taxon>Cuerna</taxon>
    </lineage>
</organism>
<evidence type="ECO:0000313" key="1">
    <source>
        <dbReference type="EMBL" id="JAS39736.1"/>
    </source>
</evidence>
<sequence>MSLDSNDDHFNISTSLKDVNLTNEMHTNIYDNEEEVNSKLNESIMSSDSDIEVVPVIKDIPLIEISDDSDDDIEIKNLMTLFDVSGNSDECYDMKVDRLLNACSLKAEIAKVRKNGAFNESGPFYIDRRFVPVNIYQEGLINNMWNSEIVLKEICRLCRWSMPRYKALHFIPTGGFRCSVWVNGLEFIPKMLARTPASSKEVAAANFLQFLGFQISIENLNLFDDWEHIDKAKLDMRLSDLRADLSAQIRLFKLHTCGYERLGNKRRNPTEFKNSRLLGRQCYKSFKNMNILFHMLRKRFAPLHSKDEHFFMSCSNEPQRINSNRDRFYETDMKHSLTSNTDSFNNNQLSDCNQTFSSLDIIPNNGTFNGKLHDPEQINIYEFDICTKVNKSGLGTINQEKNISTAENMSRSSNVLERHDLRRKLNNKVFGESKSNSSYINLCYEPLQSDSTHPTRVKTEYRRSHHHYGKKRSLIVKQKHIENACDCPISDSLHYHSMLGIRKEEIKMEDISSYTRTARNVSRFDRSRSPIPRAIPEQSFCNIKQEKCIFHTSSNACSESRSGN</sequence>
<protein>
    <recommendedName>
        <fullName evidence="2">DRBM domain-containing protein</fullName>
    </recommendedName>
</protein>
<dbReference type="EMBL" id="GECZ01030033">
    <property type="protein sequence ID" value="JAS39736.1"/>
    <property type="molecule type" value="Transcribed_RNA"/>
</dbReference>
<gene>
    <name evidence="1" type="ORF">g.37238</name>
</gene>
<dbReference type="SUPFAM" id="SSF54768">
    <property type="entry name" value="dsRNA-binding domain-like"/>
    <property type="match status" value="1"/>
</dbReference>
<dbReference type="AlphaFoldDB" id="A0A1B6EP71"/>
<proteinExistence type="predicted"/>
<reference evidence="1" key="1">
    <citation type="submission" date="2015-11" db="EMBL/GenBank/DDBJ databases">
        <title>De novo transcriptome assembly of four potential Pierce s Disease insect vectors from Arizona vineyards.</title>
        <authorList>
            <person name="Tassone E.E."/>
        </authorList>
    </citation>
    <scope>NUCLEOTIDE SEQUENCE</scope>
</reference>